<feature type="transmembrane region" description="Helical" evidence="1">
    <location>
        <begin position="418"/>
        <end position="448"/>
    </location>
</feature>
<dbReference type="RefSeq" id="WP_078709802.1">
    <property type="nucleotide sequence ID" value="NZ_FUXL01000015.1"/>
</dbReference>
<reference evidence="2 3" key="1">
    <citation type="submission" date="2017-02" db="EMBL/GenBank/DDBJ databases">
        <authorList>
            <person name="Peterson S.W."/>
        </authorList>
    </citation>
    <scope>NUCLEOTIDE SEQUENCE [LARGE SCALE GENOMIC DNA]</scope>
    <source>
        <strain evidence="2 3">USBA 369</strain>
    </source>
</reference>
<dbReference type="Proteomes" id="UP000190135">
    <property type="component" value="Unassembled WGS sequence"/>
</dbReference>
<organism evidence="2 3">
    <name type="scientific">Consotaella salsifontis</name>
    <dbReference type="NCBI Taxonomy" id="1365950"/>
    <lineage>
        <taxon>Bacteria</taxon>
        <taxon>Pseudomonadati</taxon>
        <taxon>Pseudomonadota</taxon>
        <taxon>Alphaproteobacteria</taxon>
        <taxon>Hyphomicrobiales</taxon>
        <taxon>Aurantimonadaceae</taxon>
        <taxon>Consotaella</taxon>
    </lineage>
</organism>
<feature type="transmembrane region" description="Helical" evidence="1">
    <location>
        <begin position="51"/>
        <end position="74"/>
    </location>
</feature>
<name>A0A1T4SXR5_9HYPH</name>
<proteinExistence type="predicted"/>
<keyword evidence="1" id="KW-0812">Transmembrane</keyword>
<sequence>MEAFAVTPVVFGLWLCCALISLSAAYSFTILMLPFGMMAVLILPKLGGLSFLAVNMTAALTVGVMTIDLAARLLRGEKLQTPAQTLMIGAYGAYSLLSATLLVRLFEGDFAVFSLGRAANGVKVSVHFNSVVSPLSSGNSNLSQATYVLLSCAFFVASCAILRRRGVAFGDRLLRAVALINFALGMLDMLRFDKLMEPIRTATYALANEQTSAGMSRVIGGFPEPSAFGPFSVVLFAYFAGAFIGSGRGKDALFALLSLSMAIASLAASAFLAIAAASVVLGWQVLARASDAFERRATLFMLISVCAVVALLCVVLMSPIAELGERVINEVIFQKADSTSGLERGAWAAGGITAFYETYGLGAGVGSLRSNGLASVVLGSVGIPGALALAAFFIASFVGTLPQGSAGGPRRVYRGAQAAASAQIAALFVSGTVPDPGMLTMFLAALAITAKRECLASVAEPKRMPKPPIGPQALAWRG</sequence>
<feature type="transmembrane region" description="Helical" evidence="1">
    <location>
        <begin position="227"/>
        <end position="245"/>
    </location>
</feature>
<feature type="transmembrane region" description="Helical" evidence="1">
    <location>
        <begin position="376"/>
        <end position="398"/>
    </location>
</feature>
<feature type="transmembrane region" description="Helical" evidence="1">
    <location>
        <begin position="297"/>
        <end position="317"/>
    </location>
</feature>
<dbReference type="OrthoDB" id="7010242at2"/>
<dbReference type="EMBL" id="FUXL01000015">
    <property type="protein sequence ID" value="SKA33003.1"/>
    <property type="molecule type" value="Genomic_DNA"/>
</dbReference>
<gene>
    <name evidence="2" type="ORF">SAMN05428963_11587</name>
</gene>
<evidence type="ECO:0000313" key="3">
    <source>
        <dbReference type="Proteomes" id="UP000190135"/>
    </source>
</evidence>
<accession>A0A1T4SXR5</accession>
<keyword evidence="3" id="KW-1185">Reference proteome</keyword>
<keyword evidence="1" id="KW-1133">Transmembrane helix</keyword>
<protein>
    <recommendedName>
        <fullName evidence="4">O-Antigen ligase</fullName>
    </recommendedName>
</protein>
<keyword evidence="1" id="KW-0472">Membrane</keyword>
<evidence type="ECO:0000256" key="1">
    <source>
        <dbReference type="SAM" id="Phobius"/>
    </source>
</evidence>
<evidence type="ECO:0000313" key="2">
    <source>
        <dbReference type="EMBL" id="SKA33003.1"/>
    </source>
</evidence>
<dbReference type="AlphaFoldDB" id="A0A1T4SXR5"/>
<feature type="transmembrane region" description="Helical" evidence="1">
    <location>
        <begin position="86"/>
        <end position="106"/>
    </location>
</feature>
<dbReference type="STRING" id="1365950.SAMN05428963_11587"/>
<feature type="transmembrane region" description="Helical" evidence="1">
    <location>
        <begin position="252"/>
        <end position="285"/>
    </location>
</feature>
<evidence type="ECO:0008006" key="4">
    <source>
        <dbReference type="Google" id="ProtNLM"/>
    </source>
</evidence>
<feature type="transmembrane region" description="Helical" evidence="1">
    <location>
        <begin position="144"/>
        <end position="162"/>
    </location>
</feature>